<dbReference type="GO" id="GO:0031012">
    <property type="term" value="C:extracellular matrix"/>
    <property type="evidence" value="ECO:0007669"/>
    <property type="project" value="TreeGrafter"/>
</dbReference>
<evidence type="ECO:0000256" key="4">
    <source>
        <dbReference type="SAM" id="SignalP"/>
    </source>
</evidence>
<dbReference type="InterPro" id="IPR000618">
    <property type="entry name" value="Insect_cuticle"/>
</dbReference>
<dbReference type="Pfam" id="PF00379">
    <property type="entry name" value="Chitin_bind_4"/>
    <property type="match status" value="1"/>
</dbReference>
<dbReference type="OrthoDB" id="6510765at2759"/>
<protein>
    <submittedName>
        <fullName evidence="5">Cuticle protein 19</fullName>
    </submittedName>
</protein>
<feature type="non-terminal residue" evidence="5">
    <location>
        <position position="1"/>
    </location>
</feature>
<evidence type="ECO:0000256" key="2">
    <source>
        <dbReference type="PROSITE-ProRule" id="PRU00497"/>
    </source>
</evidence>
<name>A0A154P2E3_DUFNO</name>
<feature type="signal peptide" evidence="4">
    <location>
        <begin position="1"/>
        <end position="17"/>
    </location>
</feature>
<organism evidence="5 6">
    <name type="scientific">Dufourea novaeangliae</name>
    <name type="common">Sweat bee</name>
    <dbReference type="NCBI Taxonomy" id="178035"/>
    <lineage>
        <taxon>Eukaryota</taxon>
        <taxon>Metazoa</taxon>
        <taxon>Ecdysozoa</taxon>
        <taxon>Arthropoda</taxon>
        <taxon>Hexapoda</taxon>
        <taxon>Insecta</taxon>
        <taxon>Pterygota</taxon>
        <taxon>Neoptera</taxon>
        <taxon>Endopterygota</taxon>
        <taxon>Hymenoptera</taxon>
        <taxon>Apocrita</taxon>
        <taxon>Aculeata</taxon>
        <taxon>Apoidea</taxon>
        <taxon>Anthophila</taxon>
        <taxon>Halictidae</taxon>
        <taxon>Rophitinae</taxon>
        <taxon>Dufourea</taxon>
    </lineage>
</organism>
<feature type="region of interest" description="Disordered" evidence="3">
    <location>
        <begin position="26"/>
        <end position="46"/>
    </location>
</feature>
<dbReference type="Proteomes" id="UP000076502">
    <property type="component" value="Unassembled WGS sequence"/>
</dbReference>
<dbReference type="GO" id="GO:0005615">
    <property type="term" value="C:extracellular space"/>
    <property type="evidence" value="ECO:0007669"/>
    <property type="project" value="TreeGrafter"/>
</dbReference>
<keyword evidence="6" id="KW-1185">Reference proteome</keyword>
<dbReference type="InterPro" id="IPR051217">
    <property type="entry name" value="Insect_Cuticle_Struc_Prot"/>
</dbReference>
<dbReference type="PANTHER" id="PTHR12236:SF95">
    <property type="entry name" value="CUTICULAR PROTEIN 76BD, ISOFORM C-RELATED"/>
    <property type="match status" value="1"/>
</dbReference>
<evidence type="ECO:0000313" key="6">
    <source>
        <dbReference type="Proteomes" id="UP000076502"/>
    </source>
</evidence>
<sequence length="350" mass="38041">FQKMIVFLLISIAIVNGHPKIYHEGDDDAGGVDRNGHDGGHGHAHSFHHFSGPVTGHHEEITWKDKHGDHHHDYVAHPKYHFSYGVDDKHTKDYHGQKEHRDGKTSPPPSAIQLLRKVGGPAEKRKYFESPHESLESLKGSLKLLPAMLEDPAGNADPKKWREPRIVSGVYSSACKNGTNSADAAKRATCRKTNKKRAALISAVLVVAAVQSGSAGHAHSFAHFHGPVEGPGQEVSIHGKHGHHHIDYVAHPKYEFSYGVDDHHTGDHHGQKEHRDGKNVAGEYTVKEPGGNIRVVKYHADPHGGFFAHVHNSNGNNHEGGTYGGHGHGDSGGYGNDGADGSLGYGYGHY</sequence>
<keyword evidence="1 2" id="KW-0193">Cuticle</keyword>
<dbReference type="AlphaFoldDB" id="A0A154P2E3"/>
<accession>A0A154P2E3</accession>
<dbReference type="PANTHER" id="PTHR12236">
    <property type="entry name" value="STRUCTURAL CONTITUENT OF CUTICLE"/>
    <property type="match status" value="1"/>
</dbReference>
<evidence type="ECO:0000256" key="1">
    <source>
        <dbReference type="ARBA" id="ARBA00022460"/>
    </source>
</evidence>
<evidence type="ECO:0000256" key="3">
    <source>
        <dbReference type="SAM" id="MobiDB-lite"/>
    </source>
</evidence>
<dbReference type="PROSITE" id="PS51155">
    <property type="entry name" value="CHIT_BIND_RR_2"/>
    <property type="match status" value="1"/>
</dbReference>
<gene>
    <name evidence="5" type="ORF">WN55_07127</name>
</gene>
<reference evidence="5 6" key="1">
    <citation type="submission" date="2015-07" db="EMBL/GenBank/DDBJ databases">
        <title>The genome of Dufourea novaeangliae.</title>
        <authorList>
            <person name="Pan H."/>
            <person name="Kapheim K."/>
        </authorList>
    </citation>
    <scope>NUCLEOTIDE SEQUENCE [LARGE SCALE GENOMIC DNA]</scope>
    <source>
        <strain evidence="5">0120121106</strain>
        <tissue evidence="5">Whole body</tissue>
    </source>
</reference>
<feature type="region of interest" description="Disordered" evidence="3">
    <location>
        <begin position="86"/>
        <end position="111"/>
    </location>
</feature>
<dbReference type="EMBL" id="KQ434804">
    <property type="protein sequence ID" value="KZC06041.1"/>
    <property type="molecule type" value="Genomic_DNA"/>
</dbReference>
<feature type="compositionally biased region" description="Basic and acidic residues" evidence="3">
    <location>
        <begin position="86"/>
        <end position="104"/>
    </location>
</feature>
<keyword evidence="4" id="KW-0732">Signal</keyword>
<dbReference type="GO" id="GO:0042302">
    <property type="term" value="F:structural constituent of cuticle"/>
    <property type="evidence" value="ECO:0007669"/>
    <property type="project" value="UniProtKB-UniRule"/>
</dbReference>
<dbReference type="STRING" id="178035.A0A154P2E3"/>
<proteinExistence type="predicted"/>
<feature type="chain" id="PRO_5007599223" evidence="4">
    <location>
        <begin position="18"/>
        <end position="350"/>
    </location>
</feature>
<evidence type="ECO:0000313" key="5">
    <source>
        <dbReference type="EMBL" id="KZC06041.1"/>
    </source>
</evidence>